<feature type="compositionally biased region" description="Basic and acidic residues" evidence="1">
    <location>
        <begin position="170"/>
        <end position="190"/>
    </location>
</feature>
<evidence type="ECO:0000259" key="2">
    <source>
        <dbReference type="SMART" id="SM00225"/>
    </source>
</evidence>
<feature type="region of interest" description="Disordered" evidence="1">
    <location>
        <begin position="1"/>
        <end position="107"/>
    </location>
</feature>
<dbReference type="SUPFAM" id="SSF54695">
    <property type="entry name" value="POZ domain"/>
    <property type="match status" value="1"/>
</dbReference>
<sequence>MSASNPSHLLISRNPRSPAHPQLAPTSTTSTSVASPGPGSHLFTFPPSSTSPEPGAGPSSQPFHPHFPHQRSQSTPALSSTLDSPLLADDESDAGEEDDDDIEIHPTFRRDSALPGRVKVVVGRHTFWCHKEVLWFSSPFFNALLQGSWAETRAVPSEEAPPPSSPTDTDLAHTDIDGGRRSRSEDHPAEPEPAAILEPAPKSVAGPSNAILPEREVAVSDSGHKSHKSSVYLDALDDGPSVAEILRELREMPDPRTVTTPLEALLDRDRQSPLTRPGSSPLMPLGSSSVPTSPLSQPRRSTETPPLSSSLPRSSALLPPPLSSPPLALQPGHTLPCPPAVTTASARRRGPSSSYPEQSAVLAWPGSKHHVGLDKVDAVVELHESPSAFQDFLFWAYPHLECKVTWTNVEGLLALSSKLLVPALQKLCEHFLMTHASGRPIVALALAELHGNAELFREASRFVLDQATWEPSELESLSEQTQLKLSKRRTWFLERLLKLGSIDVKKEYTCRPDCPDASRCSAQLDEKWRQAHQAVSRYGPPQPSVAFRCLRQLETFPTNPSLVMPHPLCQSAAKSWVMTLFDRMFQPKMSFSTLSPGTEKYWLWITLTP</sequence>
<dbReference type="Pfam" id="PF00651">
    <property type="entry name" value="BTB"/>
    <property type="match status" value="1"/>
</dbReference>
<proteinExistence type="predicted"/>
<comment type="caution">
    <text evidence="3">The sequence shown here is derived from an EMBL/GenBank/DDBJ whole genome shotgun (WGS) entry which is preliminary data.</text>
</comment>
<evidence type="ECO:0000313" key="3">
    <source>
        <dbReference type="EMBL" id="KAL1412724.1"/>
    </source>
</evidence>
<evidence type="ECO:0000313" key="4">
    <source>
        <dbReference type="Proteomes" id="UP001565368"/>
    </source>
</evidence>
<feature type="compositionally biased region" description="Acidic residues" evidence="1">
    <location>
        <begin position="88"/>
        <end position="102"/>
    </location>
</feature>
<dbReference type="InterPro" id="IPR011333">
    <property type="entry name" value="SKP1/BTB/POZ_sf"/>
</dbReference>
<dbReference type="InterPro" id="IPR000210">
    <property type="entry name" value="BTB/POZ_dom"/>
</dbReference>
<evidence type="ECO:0000256" key="1">
    <source>
        <dbReference type="SAM" id="MobiDB-lite"/>
    </source>
</evidence>
<reference evidence="3 4" key="1">
    <citation type="submission" date="2023-08" db="EMBL/GenBank/DDBJ databases">
        <title>Annotated Genome Sequence of Vanrija albida AlHP1.</title>
        <authorList>
            <person name="Herzog R."/>
        </authorList>
    </citation>
    <scope>NUCLEOTIDE SEQUENCE [LARGE SCALE GENOMIC DNA]</scope>
    <source>
        <strain evidence="3 4">AlHP1</strain>
    </source>
</reference>
<dbReference type="Proteomes" id="UP001565368">
    <property type="component" value="Unassembled WGS sequence"/>
</dbReference>
<dbReference type="PANTHER" id="PTHR24410:SF23">
    <property type="entry name" value="BTB DOMAIN-CONTAINING PROTEIN-RELATED"/>
    <property type="match status" value="1"/>
</dbReference>
<name>A0ABR3QDD1_9TREE</name>
<dbReference type="Gene3D" id="3.30.710.10">
    <property type="entry name" value="Potassium Channel Kv1.1, Chain A"/>
    <property type="match status" value="2"/>
</dbReference>
<protein>
    <recommendedName>
        <fullName evidence="2">BTB domain-containing protein</fullName>
    </recommendedName>
</protein>
<keyword evidence="4" id="KW-1185">Reference proteome</keyword>
<dbReference type="RefSeq" id="XP_069212668.1">
    <property type="nucleotide sequence ID" value="XM_069349124.1"/>
</dbReference>
<feature type="compositionally biased region" description="Low complexity" evidence="1">
    <location>
        <begin position="192"/>
        <end position="201"/>
    </location>
</feature>
<feature type="compositionally biased region" description="Low complexity" evidence="1">
    <location>
        <begin position="305"/>
        <end position="317"/>
    </location>
</feature>
<feature type="domain" description="BTB" evidence="2">
    <location>
        <begin position="116"/>
        <end position="436"/>
    </location>
</feature>
<dbReference type="EMBL" id="JBBXJM010000001">
    <property type="protein sequence ID" value="KAL1412724.1"/>
    <property type="molecule type" value="Genomic_DNA"/>
</dbReference>
<dbReference type="SMART" id="SM00225">
    <property type="entry name" value="BTB"/>
    <property type="match status" value="1"/>
</dbReference>
<organism evidence="3 4">
    <name type="scientific">Vanrija albida</name>
    <dbReference type="NCBI Taxonomy" id="181172"/>
    <lineage>
        <taxon>Eukaryota</taxon>
        <taxon>Fungi</taxon>
        <taxon>Dikarya</taxon>
        <taxon>Basidiomycota</taxon>
        <taxon>Agaricomycotina</taxon>
        <taxon>Tremellomycetes</taxon>
        <taxon>Trichosporonales</taxon>
        <taxon>Trichosporonaceae</taxon>
        <taxon>Vanrija</taxon>
    </lineage>
</organism>
<gene>
    <name evidence="3" type="ORF">Q8F55_000471</name>
</gene>
<dbReference type="CDD" id="cd18186">
    <property type="entry name" value="BTB_POZ_ZBTB_KLHL-like"/>
    <property type="match status" value="1"/>
</dbReference>
<feature type="compositionally biased region" description="Polar residues" evidence="1">
    <location>
        <begin position="74"/>
        <end position="83"/>
    </location>
</feature>
<feature type="region of interest" description="Disordered" evidence="1">
    <location>
        <begin position="153"/>
        <end position="208"/>
    </location>
</feature>
<dbReference type="InterPro" id="IPR051481">
    <property type="entry name" value="BTB-POZ/Galectin-3-binding"/>
</dbReference>
<feature type="compositionally biased region" description="Low complexity" evidence="1">
    <location>
        <begin position="277"/>
        <end position="291"/>
    </location>
</feature>
<feature type="region of interest" description="Disordered" evidence="1">
    <location>
        <begin position="248"/>
        <end position="358"/>
    </location>
</feature>
<dbReference type="PANTHER" id="PTHR24410">
    <property type="entry name" value="HL07962P-RELATED"/>
    <property type="match status" value="1"/>
</dbReference>
<feature type="compositionally biased region" description="Low complexity" evidence="1">
    <location>
        <begin position="24"/>
        <end position="64"/>
    </location>
</feature>
<accession>A0ABR3QDD1</accession>
<dbReference type="GeneID" id="95981514"/>